<dbReference type="NCBIfam" id="TIGR02595">
    <property type="entry name" value="PEP_CTERM"/>
    <property type="match status" value="1"/>
</dbReference>
<sequence>MNTKLLTGLFAAAALTGVLFEAAPASAFSWNNSWSQSPILSEAQTGFNNAPFQAFVQTERMEKVNVGQFLLDPTKLKLKSDYEVKVHFINEGAGYRNQIAYESTGATQGTGLVFNDASDDVLKYGDGVSLGTVKGGSQLDFWLRADGKNRGDSANIFGTSTASNADKLQHVFASAYKNYLVLGFEDLYGSLGAWGQDAATGKWNESSDRDFNDTVLVIDIGEENINALTSVPEPSITVGLLGIAAAGLTRLRRRQKEAVG</sequence>
<organism evidence="3 4">
    <name type="scientific">Drouetiella hepatica Uher 2000/2452</name>
    <dbReference type="NCBI Taxonomy" id="904376"/>
    <lineage>
        <taxon>Bacteria</taxon>
        <taxon>Bacillati</taxon>
        <taxon>Cyanobacteriota</taxon>
        <taxon>Cyanophyceae</taxon>
        <taxon>Oculatellales</taxon>
        <taxon>Oculatellaceae</taxon>
        <taxon>Drouetiella</taxon>
    </lineage>
</organism>
<feature type="chain" id="PRO_5037255429" evidence="1">
    <location>
        <begin position="28"/>
        <end position="260"/>
    </location>
</feature>
<name>A0A951UQ01_9CYAN</name>
<proteinExistence type="predicted"/>
<dbReference type="Proteomes" id="UP000757435">
    <property type="component" value="Unassembled WGS sequence"/>
</dbReference>
<accession>A0A951UQ01</accession>
<keyword evidence="1" id="KW-0732">Signal</keyword>
<protein>
    <submittedName>
        <fullName evidence="3">PEP-CTERM sorting domain-containing protein</fullName>
    </submittedName>
</protein>
<feature type="domain" description="Ice-binding protein C-terminal" evidence="2">
    <location>
        <begin position="230"/>
        <end position="253"/>
    </location>
</feature>
<evidence type="ECO:0000313" key="4">
    <source>
        <dbReference type="Proteomes" id="UP000757435"/>
    </source>
</evidence>
<dbReference type="EMBL" id="JAHHHD010000035">
    <property type="protein sequence ID" value="MBW4661384.1"/>
    <property type="molecule type" value="Genomic_DNA"/>
</dbReference>
<comment type="caution">
    <text evidence="3">The sequence shown here is derived from an EMBL/GenBank/DDBJ whole genome shotgun (WGS) entry which is preliminary data.</text>
</comment>
<evidence type="ECO:0000259" key="2">
    <source>
        <dbReference type="Pfam" id="PF07589"/>
    </source>
</evidence>
<dbReference type="Pfam" id="PF07589">
    <property type="entry name" value="PEP-CTERM"/>
    <property type="match status" value="1"/>
</dbReference>
<evidence type="ECO:0000256" key="1">
    <source>
        <dbReference type="SAM" id="SignalP"/>
    </source>
</evidence>
<dbReference type="InterPro" id="IPR013424">
    <property type="entry name" value="Ice-binding_C"/>
</dbReference>
<dbReference type="AlphaFoldDB" id="A0A951UQ01"/>
<reference evidence="3" key="2">
    <citation type="journal article" date="2022" name="Microbiol. Resour. Announc.">
        <title>Metagenome Sequencing to Explore Phylogenomics of Terrestrial Cyanobacteria.</title>
        <authorList>
            <person name="Ward R.D."/>
            <person name="Stajich J.E."/>
            <person name="Johansen J.R."/>
            <person name="Huntemann M."/>
            <person name="Clum A."/>
            <person name="Foster B."/>
            <person name="Foster B."/>
            <person name="Roux S."/>
            <person name="Palaniappan K."/>
            <person name="Varghese N."/>
            <person name="Mukherjee S."/>
            <person name="Reddy T.B.K."/>
            <person name="Daum C."/>
            <person name="Copeland A."/>
            <person name="Chen I.A."/>
            <person name="Ivanova N.N."/>
            <person name="Kyrpides N.C."/>
            <person name="Shapiro N."/>
            <person name="Eloe-Fadrosh E.A."/>
            <person name="Pietrasiak N."/>
        </authorList>
    </citation>
    <scope>NUCLEOTIDE SEQUENCE</scope>
    <source>
        <strain evidence="3">UHER 2000/2452</strain>
    </source>
</reference>
<reference evidence="3" key="1">
    <citation type="submission" date="2021-05" db="EMBL/GenBank/DDBJ databases">
        <authorList>
            <person name="Pietrasiak N."/>
            <person name="Ward R."/>
            <person name="Stajich J.E."/>
            <person name="Kurbessoian T."/>
        </authorList>
    </citation>
    <scope>NUCLEOTIDE SEQUENCE</scope>
    <source>
        <strain evidence="3">UHER 2000/2452</strain>
    </source>
</reference>
<gene>
    <name evidence="3" type="ORF">KME15_22140</name>
</gene>
<feature type="signal peptide" evidence="1">
    <location>
        <begin position="1"/>
        <end position="27"/>
    </location>
</feature>
<evidence type="ECO:0000313" key="3">
    <source>
        <dbReference type="EMBL" id="MBW4661384.1"/>
    </source>
</evidence>